<organism evidence="2 3">
    <name type="scientific">Pseudomonas phage PPSC2</name>
    <dbReference type="NCBI Taxonomy" id="2041350"/>
    <lineage>
        <taxon>Viruses</taxon>
        <taxon>Duplodnaviria</taxon>
        <taxon>Heunggongvirae</taxon>
        <taxon>Uroviricota</taxon>
        <taxon>Caudoviricetes</taxon>
        <taxon>Vandenendeviridae</taxon>
        <taxon>Gorskivirinae</taxon>
        <taxon>Shenlongvirus</taxon>
        <taxon>Shenlongvirus PPSC2</taxon>
    </lineage>
</organism>
<dbReference type="EMBL" id="MF893340">
    <property type="protein sequence ID" value="ATN92851.1"/>
    <property type="molecule type" value="Genomic_DNA"/>
</dbReference>
<feature type="transmembrane region" description="Helical" evidence="1">
    <location>
        <begin position="89"/>
        <end position="116"/>
    </location>
</feature>
<sequence>MIIRKNQWHYKAIDRFGTKSAKDRFNYGCHTTCSYIRALVWSLLMSVVFLAFISAVVSVLTFCVVSAIAAPIQLAMGLPFVKGTLAGVFYVLGALTWSVAAITVACAVLANLAALYQNRRPSAQEKADIIKAAYKDKVDGICTLVTLEK</sequence>
<dbReference type="Proteomes" id="UP000244827">
    <property type="component" value="Segment"/>
</dbReference>
<proteinExistence type="predicted"/>
<name>A0A2R2YAQ1_9CAUD</name>
<evidence type="ECO:0000313" key="3">
    <source>
        <dbReference type="Proteomes" id="UP000244827"/>
    </source>
</evidence>
<accession>A0A2R2YAQ1</accession>
<feature type="transmembrane region" description="Helical" evidence="1">
    <location>
        <begin position="43"/>
        <end position="69"/>
    </location>
</feature>
<keyword evidence="1" id="KW-0472">Membrane</keyword>
<evidence type="ECO:0000313" key="2">
    <source>
        <dbReference type="EMBL" id="ATN92851.1"/>
    </source>
</evidence>
<keyword evidence="1" id="KW-0812">Transmembrane</keyword>
<evidence type="ECO:0000256" key="1">
    <source>
        <dbReference type="SAM" id="Phobius"/>
    </source>
</evidence>
<gene>
    <name evidence="2" type="ORF">PPSC2_88</name>
</gene>
<keyword evidence="1" id="KW-1133">Transmembrane helix</keyword>
<keyword evidence="3" id="KW-1185">Reference proteome</keyword>
<protein>
    <submittedName>
        <fullName evidence="2">Uncharacterized protein</fullName>
    </submittedName>
</protein>
<reference evidence="2 3" key="1">
    <citation type="journal article" date="2018" name="Arch. Virol.">
        <title>Genomic characterization and phylogenetic analysis of the novel Pseudomonas phage PPSC2.</title>
        <authorList>
            <person name="Wu X."/>
            <person name="Wu Y."/>
            <person name="Tang Y."/>
            <person name="Gan B."/>
        </authorList>
    </citation>
    <scope>NUCLEOTIDE SEQUENCE [LARGE SCALE GENOMIC DNA]</scope>
</reference>